<dbReference type="EMBL" id="PXYI01000003">
    <property type="protein sequence ID" value="PSJ40916.1"/>
    <property type="molecule type" value="Genomic_DNA"/>
</dbReference>
<evidence type="ECO:0000259" key="1">
    <source>
        <dbReference type="Pfam" id="PF03435"/>
    </source>
</evidence>
<evidence type="ECO:0000313" key="3">
    <source>
        <dbReference type="Proteomes" id="UP000241167"/>
    </source>
</evidence>
<organism evidence="2 3">
    <name type="scientific">Allosphingosinicella deserti</name>
    <dbReference type="NCBI Taxonomy" id="2116704"/>
    <lineage>
        <taxon>Bacteria</taxon>
        <taxon>Pseudomonadati</taxon>
        <taxon>Pseudomonadota</taxon>
        <taxon>Alphaproteobacteria</taxon>
        <taxon>Sphingomonadales</taxon>
        <taxon>Sphingomonadaceae</taxon>
        <taxon>Allosphingosinicella</taxon>
    </lineage>
</organism>
<name>A0A2P7QSH0_9SPHN</name>
<dbReference type="Pfam" id="PF03435">
    <property type="entry name" value="Sacchrp_dh_NADP"/>
    <property type="match status" value="1"/>
</dbReference>
<dbReference type="OrthoDB" id="4420885at2"/>
<dbReference type="RefSeq" id="WP_106513069.1">
    <property type="nucleotide sequence ID" value="NZ_PXYI01000003.1"/>
</dbReference>
<dbReference type="Gene3D" id="3.40.50.720">
    <property type="entry name" value="NAD(P)-binding Rossmann-like Domain"/>
    <property type="match status" value="1"/>
</dbReference>
<dbReference type="PANTHER" id="PTHR43781:SF1">
    <property type="entry name" value="SACCHAROPINE DEHYDROGENASE"/>
    <property type="match status" value="1"/>
</dbReference>
<proteinExistence type="predicted"/>
<feature type="domain" description="Saccharopine dehydrogenase NADP binding" evidence="1">
    <location>
        <begin position="5"/>
        <end position="125"/>
    </location>
</feature>
<sequence>MSRRIAVYGATGHTGRQVADALVQRGWSVILVGRDPARLAALAARLHDAEPRTASIDDASALDRALDGAAAVINCAGPFRDTAPPLIAAALRARIPYLDVAAEIEAVLDTLKCNDQARAAGIAIVPAMAFYGGLGDLLATDAMGDWKSADEIILAYGLNEWVPTAGTRAAGAVSRERRGGKRPVFTGGALAYRDGPLPAPEDWVFPPPIGRAPAVAELTMADTVTIASHLAVPEIRSYMAARALAGHAADETRPADGAAPADSAQIFALEIIVRRDGEERRRQAIGGDIYAITAPLVAEAAAIVVADGKPGVRTAGQIGTRGQLLRAIAPSLDRLR</sequence>
<dbReference type="AlphaFoldDB" id="A0A2P7QSH0"/>
<dbReference type="PANTHER" id="PTHR43781">
    <property type="entry name" value="SACCHAROPINE DEHYDROGENASE"/>
    <property type="match status" value="1"/>
</dbReference>
<dbReference type="SUPFAM" id="SSF51735">
    <property type="entry name" value="NAD(P)-binding Rossmann-fold domains"/>
    <property type="match status" value="1"/>
</dbReference>
<reference evidence="2 3" key="1">
    <citation type="submission" date="2018-03" db="EMBL/GenBank/DDBJ databases">
        <title>The draft genome of Sphingosinicella sp. GL-C-18.</title>
        <authorList>
            <person name="Liu L."/>
            <person name="Li L."/>
            <person name="Liang L."/>
            <person name="Zhang X."/>
            <person name="Wang T."/>
        </authorList>
    </citation>
    <scope>NUCLEOTIDE SEQUENCE [LARGE SCALE GENOMIC DNA]</scope>
    <source>
        <strain evidence="2 3">GL-C-18</strain>
    </source>
</reference>
<gene>
    <name evidence="2" type="ORF">C7I55_11630</name>
</gene>
<dbReference type="Proteomes" id="UP000241167">
    <property type="component" value="Unassembled WGS sequence"/>
</dbReference>
<accession>A0A2P7QSH0</accession>
<dbReference type="InterPro" id="IPR005097">
    <property type="entry name" value="Sacchrp_dh_NADP-bd"/>
</dbReference>
<dbReference type="InterPro" id="IPR036291">
    <property type="entry name" value="NAD(P)-bd_dom_sf"/>
</dbReference>
<protein>
    <submittedName>
        <fullName evidence="2">Saccharopine dehydrogenase</fullName>
    </submittedName>
</protein>
<comment type="caution">
    <text evidence="2">The sequence shown here is derived from an EMBL/GenBank/DDBJ whole genome shotgun (WGS) entry which is preliminary data.</text>
</comment>
<evidence type="ECO:0000313" key="2">
    <source>
        <dbReference type="EMBL" id="PSJ40916.1"/>
    </source>
</evidence>
<keyword evidence="3" id="KW-1185">Reference proteome</keyword>